<keyword evidence="3" id="KW-1185">Reference proteome</keyword>
<feature type="compositionally biased region" description="Polar residues" evidence="1">
    <location>
        <begin position="91"/>
        <end position="105"/>
    </location>
</feature>
<protein>
    <submittedName>
        <fullName evidence="2">Uncharacterized protein</fullName>
    </submittedName>
</protein>
<accession>A0A6P1NPH5</accession>
<evidence type="ECO:0000256" key="1">
    <source>
        <dbReference type="SAM" id="MobiDB-lite"/>
    </source>
</evidence>
<dbReference type="EMBL" id="CP047900">
    <property type="protein sequence ID" value="QHK22595.1"/>
    <property type="molecule type" value="Genomic_DNA"/>
</dbReference>
<gene>
    <name evidence="2" type="ORF">GU243_23795</name>
</gene>
<reference evidence="2 3" key="1">
    <citation type="submission" date="2020-01" db="EMBL/GenBank/DDBJ databases">
        <title>Pseudarthrobacter psychrotolerans sp. nov., isolated from antarctic soil.</title>
        <authorList>
            <person name="Shin Y."/>
            <person name="Park W."/>
        </authorList>
    </citation>
    <scope>NUCLEOTIDE SEQUENCE [LARGE SCALE GENOMIC DNA]</scope>
    <source>
        <strain evidence="2 3">YJ56</strain>
        <plasmid evidence="2 3">unnamed2</plasmid>
    </source>
</reference>
<feature type="compositionally biased region" description="Basic and acidic residues" evidence="1">
    <location>
        <begin position="74"/>
        <end position="83"/>
    </location>
</feature>
<geneLocation type="plasmid" evidence="2 3">
    <name>unnamed2</name>
</geneLocation>
<name>A0A6P1NPH5_9MICC</name>
<dbReference type="Proteomes" id="UP000464186">
    <property type="component" value="Plasmid unnamed2"/>
</dbReference>
<proteinExistence type="predicted"/>
<dbReference type="KEGG" id="psey:GU243_23795"/>
<dbReference type="AlphaFoldDB" id="A0A6P1NPH5"/>
<evidence type="ECO:0000313" key="3">
    <source>
        <dbReference type="Proteomes" id="UP000464186"/>
    </source>
</evidence>
<sequence length="126" mass="13694">MDMAHESIGVLVANYAAGYRHPTGEGHILSPTHYAAAPLTEWGISASGALAPPPEMAEYIGDKPEQARLAQLKAHREAAERPPKPAWQPPGASSNHYKSSASGWSPSERERQRQREAIASIFGRNR</sequence>
<keyword evidence="2" id="KW-0614">Plasmid</keyword>
<organism evidence="2 3">
    <name type="scientific">Pseudarthrobacter psychrotolerans</name>
    <dbReference type="NCBI Taxonomy" id="2697569"/>
    <lineage>
        <taxon>Bacteria</taxon>
        <taxon>Bacillati</taxon>
        <taxon>Actinomycetota</taxon>
        <taxon>Actinomycetes</taxon>
        <taxon>Micrococcales</taxon>
        <taxon>Micrococcaceae</taxon>
        <taxon>Pseudarthrobacter</taxon>
    </lineage>
</organism>
<feature type="compositionally biased region" description="Basic and acidic residues" evidence="1">
    <location>
        <begin position="107"/>
        <end position="116"/>
    </location>
</feature>
<feature type="region of interest" description="Disordered" evidence="1">
    <location>
        <begin position="71"/>
        <end position="126"/>
    </location>
</feature>
<evidence type="ECO:0000313" key="2">
    <source>
        <dbReference type="EMBL" id="QHK22595.1"/>
    </source>
</evidence>